<accession>A0AAE0BWC9</accession>
<gene>
    <name evidence="1" type="ORF">CYMTET_46381</name>
</gene>
<dbReference type="AlphaFoldDB" id="A0AAE0BWC9"/>
<keyword evidence="2" id="KW-1185">Reference proteome</keyword>
<reference evidence="1 2" key="1">
    <citation type="journal article" date="2015" name="Genome Biol. Evol.">
        <title>Comparative Genomics of a Bacterivorous Green Alga Reveals Evolutionary Causalities and Consequences of Phago-Mixotrophic Mode of Nutrition.</title>
        <authorList>
            <person name="Burns J.A."/>
            <person name="Paasch A."/>
            <person name="Narechania A."/>
            <person name="Kim E."/>
        </authorList>
    </citation>
    <scope>NUCLEOTIDE SEQUENCE [LARGE SCALE GENOMIC DNA]</scope>
    <source>
        <strain evidence="1 2">PLY_AMNH</strain>
    </source>
</reference>
<name>A0AAE0BWC9_9CHLO</name>
<organism evidence="1 2">
    <name type="scientific">Cymbomonas tetramitiformis</name>
    <dbReference type="NCBI Taxonomy" id="36881"/>
    <lineage>
        <taxon>Eukaryota</taxon>
        <taxon>Viridiplantae</taxon>
        <taxon>Chlorophyta</taxon>
        <taxon>Pyramimonadophyceae</taxon>
        <taxon>Pyramimonadales</taxon>
        <taxon>Pyramimonadaceae</taxon>
        <taxon>Cymbomonas</taxon>
    </lineage>
</organism>
<proteinExistence type="predicted"/>
<protein>
    <submittedName>
        <fullName evidence="1">Uncharacterized protein</fullName>
    </submittedName>
</protein>
<dbReference type="EMBL" id="LGRX02032454">
    <property type="protein sequence ID" value="KAK3243992.1"/>
    <property type="molecule type" value="Genomic_DNA"/>
</dbReference>
<comment type="caution">
    <text evidence="1">The sequence shown here is derived from an EMBL/GenBank/DDBJ whole genome shotgun (WGS) entry which is preliminary data.</text>
</comment>
<dbReference type="Proteomes" id="UP001190700">
    <property type="component" value="Unassembled WGS sequence"/>
</dbReference>
<evidence type="ECO:0000313" key="1">
    <source>
        <dbReference type="EMBL" id="KAK3243992.1"/>
    </source>
</evidence>
<evidence type="ECO:0000313" key="2">
    <source>
        <dbReference type="Proteomes" id="UP001190700"/>
    </source>
</evidence>
<sequence>MAATAPSACCGSGGSRAVPVAVAVLSSRSYHRRVVVAAGLLGEWRWPQQAVETKVQSGSRSTLTVKWPLPCSQCELAVAATAPSVTLAAAALSADGGGDARCGQPAATLAVRGPVRATYHHSARALRIGPAAILGVCGVALMQNFLRDTPLPSTRSISRWPALLLHDSLHFARPSGGSN</sequence>